<comment type="caution">
    <text evidence="1">The sequence shown here is derived from an EMBL/GenBank/DDBJ whole genome shotgun (WGS) entry which is preliminary data.</text>
</comment>
<organism evidence="1 2">
    <name type="scientific">Entomophthora muscae</name>
    <dbReference type="NCBI Taxonomy" id="34485"/>
    <lineage>
        <taxon>Eukaryota</taxon>
        <taxon>Fungi</taxon>
        <taxon>Fungi incertae sedis</taxon>
        <taxon>Zoopagomycota</taxon>
        <taxon>Entomophthoromycotina</taxon>
        <taxon>Entomophthoromycetes</taxon>
        <taxon>Entomophthorales</taxon>
        <taxon>Entomophthoraceae</taxon>
        <taxon>Entomophthora</taxon>
    </lineage>
</organism>
<sequence>MSFTLAMFILGFAPVNPLIGLSVFSISLLFGSASLSILLPILVSQEGLGTAVGLCTSAFHVSLGLQDLVLGLLQSQNYSRKSQVYGSTMLFLVVAGLVATIFSLLTFVLDYLYDDSKLNSSINAREKLLLAQARSPTSIGPSARFYTRTKRGNQIAISLLCLAGLSYFMLFFSSL</sequence>
<protein>
    <submittedName>
        <fullName evidence="1">Uncharacterized protein</fullName>
    </submittedName>
</protein>
<proteinExistence type="predicted"/>
<accession>A0ACC2UP11</accession>
<reference evidence="1" key="1">
    <citation type="submission" date="2022-04" db="EMBL/GenBank/DDBJ databases">
        <title>Genome of the entomopathogenic fungus Entomophthora muscae.</title>
        <authorList>
            <person name="Elya C."/>
            <person name="Lovett B.R."/>
            <person name="Lee E."/>
            <person name="Macias A.M."/>
            <person name="Hajek A.E."/>
            <person name="De Bivort B.L."/>
            <person name="Kasson M.T."/>
            <person name="De Fine Licht H.H."/>
            <person name="Stajich J.E."/>
        </authorList>
    </citation>
    <scope>NUCLEOTIDE SEQUENCE</scope>
    <source>
        <strain evidence="1">Berkeley</strain>
    </source>
</reference>
<keyword evidence="2" id="KW-1185">Reference proteome</keyword>
<evidence type="ECO:0000313" key="1">
    <source>
        <dbReference type="EMBL" id="KAJ9088395.1"/>
    </source>
</evidence>
<name>A0ACC2UP11_9FUNG</name>
<gene>
    <name evidence="1" type="ORF">DSO57_1023626</name>
</gene>
<dbReference type="EMBL" id="QTSX02000124">
    <property type="protein sequence ID" value="KAJ9088395.1"/>
    <property type="molecule type" value="Genomic_DNA"/>
</dbReference>
<evidence type="ECO:0000313" key="2">
    <source>
        <dbReference type="Proteomes" id="UP001165960"/>
    </source>
</evidence>
<dbReference type="Proteomes" id="UP001165960">
    <property type="component" value="Unassembled WGS sequence"/>
</dbReference>